<keyword evidence="3" id="KW-1185">Reference proteome</keyword>
<dbReference type="InterPro" id="IPR037049">
    <property type="entry name" value="DUF1214_C_sf"/>
</dbReference>
<sequence>MHAGVRYGLLLVAGLALGTGAAVVQLRQSFASLGIENGPWRTAAKVGTKDASVATRATVALRGLLALPEREAIYFNADEDSAGRKLSGKCSYRVSGGAMDARWWSLTLYDAKGYLIPNRASVYSLGSAALAPVEASNWQVDIARTRRGTHWIAMPDDRPFELTLRAYHPSAKLLAARGSVTLPRIERRECRT</sequence>
<dbReference type="PIRSF" id="PIRSF009471">
    <property type="entry name" value="UCP009471"/>
    <property type="match status" value="1"/>
</dbReference>
<proteinExistence type="predicted"/>
<protein>
    <recommendedName>
        <fullName evidence="1">DUF1214 domain-containing protein</fullName>
    </recommendedName>
</protein>
<evidence type="ECO:0000313" key="2">
    <source>
        <dbReference type="EMBL" id="ASR53186.1"/>
    </source>
</evidence>
<feature type="domain" description="DUF1214" evidence="1">
    <location>
        <begin position="71"/>
        <end position="170"/>
    </location>
</feature>
<dbReference type="Proteomes" id="UP000258016">
    <property type="component" value="Chromosome"/>
</dbReference>
<dbReference type="PANTHER" id="PTHR36509:SF2">
    <property type="entry name" value="BLL3101 PROTEIN"/>
    <property type="match status" value="1"/>
</dbReference>
<dbReference type="Pfam" id="PF06742">
    <property type="entry name" value="DUF1214"/>
    <property type="match status" value="1"/>
</dbReference>
<dbReference type="EMBL" id="CP020083">
    <property type="protein sequence ID" value="ASR53186.1"/>
    <property type="molecule type" value="Genomic_DNA"/>
</dbReference>
<dbReference type="InterPro" id="IPR010621">
    <property type="entry name" value="DUF1214"/>
</dbReference>
<dbReference type="PANTHER" id="PTHR36509">
    <property type="entry name" value="BLL3101 PROTEIN"/>
    <property type="match status" value="1"/>
</dbReference>
<evidence type="ECO:0000313" key="3">
    <source>
        <dbReference type="Proteomes" id="UP000258016"/>
    </source>
</evidence>
<evidence type="ECO:0000259" key="1">
    <source>
        <dbReference type="Pfam" id="PF06742"/>
    </source>
</evidence>
<dbReference type="Gene3D" id="2.60.120.600">
    <property type="entry name" value="Domain of unknown function DUF1214, C-terminal domain"/>
    <property type="match status" value="1"/>
</dbReference>
<dbReference type="InterPro" id="IPR012038">
    <property type="entry name" value="UCP009471"/>
</dbReference>
<dbReference type="SUPFAM" id="SSF160935">
    <property type="entry name" value="VPA0735-like"/>
    <property type="match status" value="1"/>
</dbReference>
<gene>
    <name evidence="2" type="ORF">B5J99_18400</name>
</gene>
<accession>A0ABN5BA46</accession>
<name>A0ABN5BA46_9SPHN</name>
<reference evidence="2 3" key="1">
    <citation type="submission" date="2017-03" db="EMBL/GenBank/DDBJ databases">
        <title>Complete genome sequence of Blastomonas fulva degrading microcsystin LR.</title>
        <authorList>
            <person name="Lee H.-g."/>
            <person name="Jin L."/>
            <person name="oh H.-M."/>
        </authorList>
    </citation>
    <scope>NUCLEOTIDE SEQUENCE [LARGE SCALE GENOMIC DNA]</scope>
    <source>
        <strain evidence="2 3">T2</strain>
    </source>
</reference>
<dbReference type="RefSeq" id="WP_054136237.1">
    <property type="nucleotide sequence ID" value="NZ_CP020083.1"/>
</dbReference>
<organism evidence="2 3">
    <name type="scientific">Blastomonas fulva</name>
    <dbReference type="NCBI Taxonomy" id="1550728"/>
    <lineage>
        <taxon>Bacteria</taxon>
        <taxon>Pseudomonadati</taxon>
        <taxon>Pseudomonadota</taxon>
        <taxon>Alphaproteobacteria</taxon>
        <taxon>Sphingomonadales</taxon>
        <taxon>Sphingomonadaceae</taxon>
        <taxon>Blastomonas</taxon>
    </lineage>
</organism>
<dbReference type="GeneID" id="303487567"/>